<evidence type="ECO:0000313" key="2">
    <source>
        <dbReference type="Proteomes" id="UP000602004"/>
    </source>
</evidence>
<accession>A0ABQ1MNI0</accession>
<comment type="caution">
    <text evidence="1">The sequence shown here is derived from an EMBL/GenBank/DDBJ whole genome shotgun (WGS) entry which is preliminary data.</text>
</comment>
<dbReference type="Proteomes" id="UP000602004">
    <property type="component" value="Unassembled WGS sequence"/>
</dbReference>
<sequence>MIAAAPYVTVPPVGSVLAAGGAAMDGIFHVMRMAATAIADMRNGETAAGIFNGFRVVISKAQACADIGVEVAALLGE</sequence>
<dbReference type="EMBL" id="BMHL01000005">
    <property type="protein sequence ID" value="GGC43458.1"/>
    <property type="molecule type" value="Genomic_DNA"/>
</dbReference>
<protein>
    <submittedName>
        <fullName evidence="1">Uncharacterized protein</fullName>
    </submittedName>
</protein>
<name>A0ABQ1MNI0_9BURK</name>
<evidence type="ECO:0000313" key="1">
    <source>
        <dbReference type="EMBL" id="GGC43458.1"/>
    </source>
</evidence>
<organism evidence="1 2">
    <name type="scientific">Paraburkholderia caffeinilytica</name>
    <dbReference type="NCBI Taxonomy" id="1761016"/>
    <lineage>
        <taxon>Bacteria</taxon>
        <taxon>Pseudomonadati</taxon>
        <taxon>Pseudomonadota</taxon>
        <taxon>Betaproteobacteria</taxon>
        <taxon>Burkholderiales</taxon>
        <taxon>Burkholderiaceae</taxon>
        <taxon>Paraburkholderia</taxon>
    </lineage>
</organism>
<keyword evidence="2" id="KW-1185">Reference proteome</keyword>
<reference evidence="2" key="1">
    <citation type="journal article" date="2019" name="Int. J. Syst. Evol. Microbiol.">
        <title>The Global Catalogue of Microorganisms (GCM) 10K type strain sequencing project: providing services to taxonomists for standard genome sequencing and annotation.</title>
        <authorList>
            <consortium name="The Broad Institute Genomics Platform"/>
            <consortium name="The Broad Institute Genome Sequencing Center for Infectious Disease"/>
            <person name="Wu L."/>
            <person name="Ma J."/>
        </authorList>
    </citation>
    <scope>NUCLEOTIDE SEQUENCE [LARGE SCALE GENOMIC DNA]</scope>
    <source>
        <strain evidence="2">CGMCC 1.15103</strain>
    </source>
</reference>
<proteinExistence type="predicted"/>
<gene>
    <name evidence="1" type="ORF">GCM10011400_33080</name>
</gene>